<sequence length="90" mass="9787">MRSRKNYVRQMHVLSLNGGARNKPPFTALLFAVVVAKLIGGHAECDDSNVATLLILSNNSNNVSSHLLPSDSGDGVASQLLRNLDLFWCH</sequence>
<evidence type="ECO:0000313" key="3">
    <source>
        <dbReference type="WBParaSite" id="TCNE_0001397901-mRNA-1"/>
    </source>
</evidence>
<dbReference type="EMBL" id="UYWY01021998">
    <property type="protein sequence ID" value="VDM45300.1"/>
    <property type="molecule type" value="Genomic_DNA"/>
</dbReference>
<reference evidence="3" key="1">
    <citation type="submission" date="2016-06" db="UniProtKB">
        <authorList>
            <consortium name="WormBaseParasite"/>
        </authorList>
    </citation>
    <scope>IDENTIFICATION</scope>
</reference>
<gene>
    <name evidence="1" type="ORF">TCNE_LOCUS13979</name>
</gene>
<protein>
    <submittedName>
        <fullName evidence="3">Secreted protein</fullName>
    </submittedName>
</protein>
<proteinExistence type="predicted"/>
<dbReference type="Proteomes" id="UP000050794">
    <property type="component" value="Unassembled WGS sequence"/>
</dbReference>
<accession>A0A183UZQ9</accession>
<name>A0A183UZQ9_TOXCA</name>
<evidence type="ECO:0000313" key="2">
    <source>
        <dbReference type="Proteomes" id="UP000050794"/>
    </source>
</evidence>
<dbReference type="WBParaSite" id="TCNE_0001397901-mRNA-1">
    <property type="protein sequence ID" value="TCNE_0001397901-mRNA-1"/>
    <property type="gene ID" value="TCNE_0001397901"/>
</dbReference>
<reference evidence="1 2" key="2">
    <citation type="submission" date="2018-11" db="EMBL/GenBank/DDBJ databases">
        <authorList>
            <consortium name="Pathogen Informatics"/>
        </authorList>
    </citation>
    <scope>NUCLEOTIDE SEQUENCE [LARGE SCALE GENOMIC DNA]</scope>
</reference>
<evidence type="ECO:0000313" key="1">
    <source>
        <dbReference type="EMBL" id="VDM45300.1"/>
    </source>
</evidence>
<dbReference type="AlphaFoldDB" id="A0A183UZQ9"/>
<organism evidence="2 3">
    <name type="scientific">Toxocara canis</name>
    <name type="common">Canine roundworm</name>
    <dbReference type="NCBI Taxonomy" id="6265"/>
    <lineage>
        <taxon>Eukaryota</taxon>
        <taxon>Metazoa</taxon>
        <taxon>Ecdysozoa</taxon>
        <taxon>Nematoda</taxon>
        <taxon>Chromadorea</taxon>
        <taxon>Rhabditida</taxon>
        <taxon>Spirurina</taxon>
        <taxon>Ascaridomorpha</taxon>
        <taxon>Ascaridoidea</taxon>
        <taxon>Toxocaridae</taxon>
        <taxon>Toxocara</taxon>
    </lineage>
</organism>
<keyword evidence="2" id="KW-1185">Reference proteome</keyword>